<feature type="domain" description="NodB homology" evidence="2">
    <location>
        <begin position="13"/>
        <end position="141"/>
    </location>
</feature>
<evidence type="ECO:0000256" key="1">
    <source>
        <dbReference type="ARBA" id="ARBA00022729"/>
    </source>
</evidence>
<name>A0ABX7P183_9BACT</name>
<evidence type="ECO:0000313" key="3">
    <source>
        <dbReference type="EMBL" id="QSQ23575.1"/>
    </source>
</evidence>
<dbReference type="CDD" id="cd10967">
    <property type="entry name" value="CE4_GLA_like_6s"/>
    <property type="match status" value="1"/>
</dbReference>
<gene>
    <name evidence="3" type="ORF">JY651_00900</name>
</gene>
<dbReference type="Proteomes" id="UP000662747">
    <property type="component" value="Chromosome"/>
</dbReference>
<evidence type="ECO:0000313" key="4">
    <source>
        <dbReference type="Proteomes" id="UP000662747"/>
    </source>
</evidence>
<keyword evidence="1" id="KW-0732">Signal</keyword>
<reference evidence="3 4" key="1">
    <citation type="submission" date="2021-02" db="EMBL/GenBank/DDBJ databases">
        <title>De Novo genome assembly of isolated myxobacteria.</title>
        <authorList>
            <person name="Stevens D.C."/>
        </authorList>
    </citation>
    <scope>NUCLEOTIDE SEQUENCE [LARGE SCALE GENOMIC DNA]</scope>
    <source>
        <strain evidence="4">SCPEA02</strain>
    </source>
</reference>
<dbReference type="InterPro" id="IPR002509">
    <property type="entry name" value="NODB_dom"/>
</dbReference>
<dbReference type="SUPFAM" id="SSF88713">
    <property type="entry name" value="Glycoside hydrolase/deacetylase"/>
    <property type="match status" value="1"/>
</dbReference>
<accession>A0ABX7P183</accession>
<dbReference type="PANTHER" id="PTHR34216">
    <property type="match status" value="1"/>
</dbReference>
<dbReference type="Gene3D" id="2.60.120.260">
    <property type="entry name" value="Galactose-binding domain-like"/>
    <property type="match status" value="1"/>
</dbReference>
<dbReference type="Gene3D" id="3.20.20.370">
    <property type="entry name" value="Glycoside hydrolase/deacetylase"/>
    <property type="match status" value="1"/>
</dbReference>
<protein>
    <submittedName>
        <fullName evidence="3">Polysaccharide deacetylase family protein</fullName>
    </submittedName>
</protein>
<keyword evidence="4" id="KW-1185">Reference proteome</keyword>
<dbReference type="EMBL" id="CP071090">
    <property type="protein sequence ID" value="QSQ23575.1"/>
    <property type="molecule type" value="Genomic_DNA"/>
</dbReference>
<dbReference type="SUPFAM" id="SSF49785">
    <property type="entry name" value="Galactose-binding domain-like"/>
    <property type="match status" value="1"/>
</dbReference>
<evidence type="ECO:0000259" key="2">
    <source>
        <dbReference type="PROSITE" id="PS51677"/>
    </source>
</evidence>
<dbReference type="InterPro" id="IPR008979">
    <property type="entry name" value="Galactose-bd-like_sf"/>
</dbReference>
<sequence>MNTQTRALAPGQVFVSLNFDDCLASQLQAASMLQARGMRGTFFINSGKLGMSDRLTLDQVRALRDAGHEIGGHTLTHPHLTSLSPDEQRKEICNDRVALLNAGFRVTSFAYPFGDEDSTTRQIVIDCNYNSARESGGLRVPGGGSGSPYAESVPPRDAYTIRTHGSVQDTTSLDTLKAYVTNAENSGGGWVPIVFHHICGPCNPPQQYSISPANLMAFLDWLAPRVSRGTTVVVMDTVIGGSLKPPVSWPPSQLFKNPSLETDSNGDGTPDCWQRGGFGTNTFTWTRTSDAHSGSWAQQVRISSYTNGDRKLISLQDSGTCAPASTAGHRYRISAWYKSTVQVRFKAYIRDSSGAWSYWSQGPLLPAASSYTFAEWTTAGAPSTALRLSLGMSLDRVGTLTVDDFTLTDVDATTAAREGEGYRRLEHVEEVEATMSP</sequence>
<dbReference type="PROSITE" id="PS51677">
    <property type="entry name" value="NODB"/>
    <property type="match status" value="1"/>
</dbReference>
<proteinExistence type="predicted"/>
<dbReference type="PANTHER" id="PTHR34216:SF11">
    <property type="entry name" value="CHITOOLIGOSACCHARIDE DEACETYLASE"/>
    <property type="match status" value="1"/>
</dbReference>
<dbReference type="Pfam" id="PF01522">
    <property type="entry name" value="Polysacc_deac_1"/>
    <property type="match status" value="1"/>
</dbReference>
<dbReference type="InterPro" id="IPR011330">
    <property type="entry name" value="Glyco_hydro/deAcase_b/a-brl"/>
</dbReference>
<dbReference type="InterPro" id="IPR051398">
    <property type="entry name" value="Polysacch_Deacetylase"/>
</dbReference>
<dbReference type="RefSeq" id="WP_206725147.1">
    <property type="nucleotide sequence ID" value="NZ_CP071090.1"/>
</dbReference>
<organism evidence="3 4">
    <name type="scientific">Pyxidicoccus parkwayensis</name>
    <dbReference type="NCBI Taxonomy" id="2813578"/>
    <lineage>
        <taxon>Bacteria</taxon>
        <taxon>Pseudomonadati</taxon>
        <taxon>Myxococcota</taxon>
        <taxon>Myxococcia</taxon>
        <taxon>Myxococcales</taxon>
        <taxon>Cystobacterineae</taxon>
        <taxon>Myxococcaceae</taxon>
        <taxon>Pyxidicoccus</taxon>
    </lineage>
</organism>